<organism evidence="12 13">
    <name type="scientific">Vitreoscilla filiformis</name>
    <dbReference type="NCBI Taxonomy" id="63"/>
    <lineage>
        <taxon>Bacteria</taxon>
        <taxon>Pseudomonadati</taxon>
        <taxon>Pseudomonadota</taxon>
        <taxon>Betaproteobacteria</taxon>
        <taxon>Neisseriales</taxon>
        <taxon>Neisseriaceae</taxon>
        <taxon>Vitreoscilla</taxon>
    </lineage>
</organism>
<sequence length="342" mass="37523">MTPDEARRELGLGPQASPAQIKAAWRRLVSRWHPDRNPDPQAVRRIQRFNEALACLQAATEVNPGSDEAPASPPPSPPAETASDGPLQPSIEQTLVLTLEQAIFGDLQTLAGTLRPVCATCHGSGKAPGPPQACPRCKGRGHIHHVTWFVWGGFTETCPDCAGSGEFQPDCPACKGQGHAAERAWQLRVRLPAGLRSGDVLTVPTPGRESTDPPGEVQLHIQVQPHPLFTWDNDDVLHLDMPVDGFAWMAERWVDVPVPGGWQHMRLRRQHLHYRLRGQGVAARRGESRGELVIHITPVFPDEFTPEQDACFDQLCASLRAHPPAALADWHTRLQDIQPPAV</sequence>
<evidence type="ECO:0000256" key="9">
    <source>
        <dbReference type="SAM" id="MobiDB-lite"/>
    </source>
</evidence>
<dbReference type="Pfam" id="PF01556">
    <property type="entry name" value="DnaJ_C"/>
    <property type="match status" value="1"/>
</dbReference>
<dbReference type="InterPro" id="IPR001305">
    <property type="entry name" value="HSP_DnaJ_Cys-rich_dom"/>
</dbReference>
<dbReference type="GO" id="GO:0008270">
    <property type="term" value="F:zinc ion binding"/>
    <property type="evidence" value="ECO:0007669"/>
    <property type="project" value="UniProtKB-KW"/>
</dbReference>
<dbReference type="CDD" id="cd06257">
    <property type="entry name" value="DnaJ"/>
    <property type="match status" value="1"/>
</dbReference>
<feature type="zinc finger region" description="CR-type" evidence="8">
    <location>
        <begin position="105"/>
        <end position="183"/>
    </location>
</feature>
<dbReference type="PROSITE" id="PS50076">
    <property type="entry name" value="DNAJ_2"/>
    <property type="match status" value="1"/>
</dbReference>
<dbReference type="SMART" id="SM00271">
    <property type="entry name" value="DnaJ"/>
    <property type="match status" value="1"/>
</dbReference>
<keyword evidence="3" id="KW-0677">Repeat</keyword>
<dbReference type="EMBL" id="CP022424">
    <property type="protein sequence ID" value="ASM79174.1"/>
    <property type="molecule type" value="Genomic_DNA"/>
</dbReference>
<gene>
    <name evidence="12" type="ORF">VITFI_CDS3397</name>
</gene>
<dbReference type="InterPro" id="IPR001623">
    <property type="entry name" value="DnaJ_domain"/>
</dbReference>
<evidence type="ECO:0000259" key="10">
    <source>
        <dbReference type="PROSITE" id="PS50076"/>
    </source>
</evidence>
<keyword evidence="13" id="KW-1185">Reference proteome</keyword>
<name>A0A221KJG3_VITFI</name>
<dbReference type="GO" id="GO:0006260">
    <property type="term" value="P:DNA replication"/>
    <property type="evidence" value="ECO:0007669"/>
    <property type="project" value="UniProtKB-KW"/>
</dbReference>
<evidence type="ECO:0000256" key="5">
    <source>
        <dbReference type="ARBA" id="ARBA00022833"/>
    </source>
</evidence>
<dbReference type="Gene3D" id="1.10.287.110">
    <property type="entry name" value="DnaJ domain"/>
    <property type="match status" value="1"/>
</dbReference>
<dbReference type="Pfam" id="PF00226">
    <property type="entry name" value="DnaJ"/>
    <property type="match status" value="1"/>
</dbReference>
<protein>
    <submittedName>
        <fullName evidence="12">Molecular chaperone DnaJ</fullName>
    </submittedName>
</protein>
<feature type="domain" description="CR-type" evidence="11">
    <location>
        <begin position="105"/>
        <end position="183"/>
    </location>
</feature>
<evidence type="ECO:0000256" key="6">
    <source>
        <dbReference type="ARBA" id="ARBA00023016"/>
    </source>
</evidence>
<dbReference type="PANTHER" id="PTHR43096">
    <property type="entry name" value="DNAJ HOMOLOG 1, MITOCHONDRIAL-RELATED"/>
    <property type="match status" value="1"/>
</dbReference>
<dbReference type="InterPro" id="IPR036869">
    <property type="entry name" value="J_dom_sf"/>
</dbReference>
<keyword evidence="5 8" id="KW-0862">Zinc</keyword>
<evidence type="ECO:0000313" key="12">
    <source>
        <dbReference type="EMBL" id="ASM79174.1"/>
    </source>
</evidence>
<keyword evidence="1" id="KW-0235">DNA replication</keyword>
<accession>A0A221KJG3</accession>
<dbReference type="PANTHER" id="PTHR43096:SF52">
    <property type="entry name" value="DNAJ HOMOLOG 1, MITOCHONDRIAL-RELATED"/>
    <property type="match status" value="1"/>
</dbReference>
<evidence type="ECO:0000256" key="8">
    <source>
        <dbReference type="PROSITE-ProRule" id="PRU00546"/>
    </source>
</evidence>
<keyword evidence="2 8" id="KW-0479">Metal-binding</keyword>
<feature type="domain" description="J" evidence="10">
    <location>
        <begin position="5"/>
        <end position="61"/>
    </location>
</feature>
<dbReference type="GO" id="GO:0031072">
    <property type="term" value="F:heat shock protein binding"/>
    <property type="evidence" value="ECO:0007669"/>
    <property type="project" value="InterPro"/>
</dbReference>
<dbReference type="InterPro" id="IPR036410">
    <property type="entry name" value="HSP_DnaJ_Cys-rich_dom_sf"/>
</dbReference>
<dbReference type="PROSITE" id="PS51188">
    <property type="entry name" value="ZF_CR"/>
    <property type="match status" value="1"/>
</dbReference>
<dbReference type="KEGG" id="vff:VITFI_CDS3397"/>
<dbReference type="GO" id="GO:0005737">
    <property type="term" value="C:cytoplasm"/>
    <property type="evidence" value="ECO:0007669"/>
    <property type="project" value="TreeGrafter"/>
</dbReference>
<dbReference type="FunFam" id="2.10.230.10:FF:000001">
    <property type="entry name" value="DnaJ subfamily A member 2"/>
    <property type="match status" value="1"/>
</dbReference>
<dbReference type="SUPFAM" id="SSF46565">
    <property type="entry name" value="Chaperone J-domain"/>
    <property type="match status" value="1"/>
</dbReference>
<evidence type="ECO:0000256" key="7">
    <source>
        <dbReference type="ARBA" id="ARBA00023186"/>
    </source>
</evidence>
<feature type="region of interest" description="Disordered" evidence="9">
    <location>
        <begin position="62"/>
        <end position="87"/>
    </location>
</feature>
<dbReference type="Gene3D" id="2.10.230.10">
    <property type="entry name" value="Heat shock protein DnaJ, cysteine-rich domain"/>
    <property type="match status" value="1"/>
</dbReference>
<dbReference type="RefSeq" id="WP_198301791.1">
    <property type="nucleotide sequence ID" value="NZ_CP022424.1"/>
</dbReference>
<evidence type="ECO:0000256" key="1">
    <source>
        <dbReference type="ARBA" id="ARBA00022705"/>
    </source>
</evidence>
<keyword evidence="4 8" id="KW-0863">Zinc-finger</keyword>
<reference evidence="12 13" key="1">
    <citation type="submission" date="2017-07" db="EMBL/GenBank/DDBJ databases">
        <title>Complete Genome Sequence of the cosmetic ferment Vitreoscilla filiformis (ATCC15551).</title>
        <authorList>
            <person name="Contreras S."/>
            <person name="Sagory-Zalkind P."/>
            <person name="Blanquart H."/>
            <person name="Iltis A."/>
            <person name="Morand S.C."/>
        </authorList>
    </citation>
    <scope>NUCLEOTIDE SEQUENCE [LARGE SCALE GENOMIC DNA]</scope>
    <source>
        <strain evidence="12 13">ATCC 15551</strain>
        <plasmid evidence="13">Plasmid pvf1</plasmid>
    </source>
</reference>
<dbReference type="InterPro" id="IPR002939">
    <property type="entry name" value="DnaJ_C"/>
</dbReference>
<evidence type="ECO:0000259" key="11">
    <source>
        <dbReference type="PROSITE" id="PS51188"/>
    </source>
</evidence>
<evidence type="ECO:0000256" key="4">
    <source>
        <dbReference type="ARBA" id="ARBA00022771"/>
    </source>
</evidence>
<dbReference type="AlphaFoldDB" id="A0A221KJG3"/>
<dbReference type="SUPFAM" id="SSF49493">
    <property type="entry name" value="HSP40/DnaJ peptide-binding domain"/>
    <property type="match status" value="2"/>
</dbReference>
<dbReference type="Pfam" id="PF00684">
    <property type="entry name" value="DnaJ_CXXCXGXG"/>
    <property type="match status" value="1"/>
</dbReference>
<dbReference type="Proteomes" id="UP000199729">
    <property type="component" value="Plasmid pVF1"/>
</dbReference>
<dbReference type="GO" id="GO:0051082">
    <property type="term" value="F:unfolded protein binding"/>
    <property type="evidence" value="ECO:0007669"/>
    <property type="project" value="InterPro"/>
</dbReference>
<geneLocation type="plasmid" evidence="13">
    <name>pvf1</name>
</geneLocation>
<keyword evidence="6" id="KW-0346">Stress response</keyword>
<evidence type="ECO:0000313" key="13">
    <source>
        <dbReference type="Proteomes" id="UP000199729"/>
    </source>
</evidence>
<keyword evidence="7" id="KW-0143">Chaperone</keyword>
<proteinExistence type="predicted"/>
<dbReference type="Gene3D" id="2.60.260.20">
    <property type="entry name" value="Urease metallochaperone UreE, N-terminal domain"/>
    <property type="match status" value="2"/>
</dbReference>
<evidence type="ECO:0000256" key="3">
    <source>
        <dbReference type="ARBA" id="ARBA00022737"/>
    </source>
</evidence>
<evidence type="ECO:0000256" key="2">
    <source>
        <dbReference type="ARBA" id="ARBA00022723"/>
    </source>
</evidence>
<dbReference type="SUPFAM" id="SSF57938">
    <property type="entry name" value="DnaJ/Hsp40 cysteine-rich domain"/>
    <property type="match status" value="1"/>
</dbReference>
<keyword evidence="12" id="KW-0614">Plasmid</keyword>
<dbReference type="CDD" id="cd10719">
    <property type="entry name" value="DnaJ_zf"/>
    <property type="match status" value="1"/>
</dbReference>
<dbReference type="InterPro" id="IPR008971">
    <property type="entry name" value="HSP40/DnaJ_pept-bd"/>
</dbReference>
<dbReference type="GO" id="GO:0042026">
    <property type="term" value="P:protein refolding"/>
    <property type="evidence" value="ECO:0007669"/>
    <property type="project" value="TreeGrafter"/>
</dbReference>